<evidence type="ECO:0000313" key="4">
    <source>
        <dbReference type="Proteomes" id="UP000053593"/>
    </source>
</evidence>
<dbReference type="InterPro" id="IPR013087">
    <property type="entry name" value="Znf_C2H2_type"/>
</dbReference>
<proteinExistence type="predicted"/>
<evidence type="ECO:0000313" key="3">
    <source>
        <dbReference type="EMBL" id="KIK53375.1"/>
    </source>
</evidence>
<dbReference type="EMBL" id="KN834830">
    <property type="protein sequence ID" value="KIK53375.1"/>
    <property type="molecule type" value="Genomic_DNA"/>
</dbReference>
<organism evidence="3 4">
    <name type="scientific">Collybiopsis luxurians FD-317 M1</name>
    <dbReference type="NCBI Taxonomy" id="944289"/>
    <lineage>
        <taxon>Eukaryota</taxon>
        <taxon>Fungi</taxon>
        <taxon>Dikarya</taxon>
        <taxon>Basidiomycota</taxon>
        <taxon>Agaricomycotina</taxon>
        <taxon>Agaricomycetes</taxon>
        <taxon>Agaricomycetidae</taxon>
        <taxon>Agaricales</taxon>
        <taxon>Marasmiineae</taxon>
        <taxon>Omphalotaceae</taxon>
        <taxon>Collybiopsis</taxon>
        <taxon>Collybiopsis luxurians</taxon>
    </lineage>
</organism>
<protein>
    <recommendedName>
        <fullName evidence="2">C2H2-type domain-containing protein</fullName>
    </recommendedName>
</protein>
<name>A0A0D0ASI0_9AGAR</name>
<feature type="domain" description="C2H2-type" evidence="2">
    <location>
        <begin position="66"/>
        <end position="95"/>
    </location>
</feature>
<dbReference type="Gene3D" id="3.30.160.60">
    <property type="entry name" value="Classic Zinc Finger"/>
    <property type="match status" value="1"/>
</dbReference>
<dbReference type="GO" id="GO:0008270">
    <property type="term" value="F:zinc ion binding"/>
    <property type="evidence" value="ECO:0007669"/>
    <property type="project" value="UniProtKB-KW"/>
</dbReference>
<evidence type="ECO:0000256" key="1">
    <source>
        <dbReference type="PROSITE-ProRule" id="PRU00042"/>
    </source>
</evidence>
<dbReference type="PROSITE" id="PS50157">
    <property type="entry name" value="ZINC_FINGER_C2H2_2"/>
    <property type="match status" value="1"/>
</dbReference>
<dbReference type="HOGENOM" id="CLU_2061758_0_0_1"/>
<keyword evidence="1" id="KW-0862">Zinc</keyword>
<keyword evidence="4" id="KW-1185">Reference proteome</keyword>
<dbReference type="SMART" id="SM00355">
    <property type="entry name" value="ZnF_C2H2"/>
    <property type="match status" value="2"/>
</dbReference>
<sequence>MGTNTMGTSDGLHLYRVNGRQATGSQVPSNRCLIQEGNAICNQVLTRESYVSHFVQKHNPDGVNGFPCPWDECNETRTSRQRLFSHLETHLDDSIRQKFFCKNCPQKKFARLDILVRHERSKHPK</sequence>
<gene>
    <name evidence="3" type="ORF">GYMLUDRAFT_49377</name>
</gene>
<accession>A0A0D0ASI0</accession>
<evidence type="ECO:0000259" key="2">
    <source>
        <dbReference type="PROSITE" id="PS50157"/>
    </source>
</evidence>
<dbReference type="Proteomes" id="UP000053593">
    <property type="component" value="Unassembled WGS sequence"/>
</dbReference>
<keyword evidence="1" id="KW-0863">Zinc-finger</keyword>
<dbReference type="AlphaFoldDB" id="A0A0D0ASI0"/>
<reference evidence="3 4" key="1">
    <citation type="submission" date="2014-04" db="EMBL/GenBank/DDBJ databases">
        <title>Evolutionary Origins and Diversification of the Mycorrhizal Mutualists.</title>
        <authorList>
            <consortium name="DOE Joint Genome Institute"/>
            <consortium name="Mycorrhizal Genomics Consortium"/>
            <person name="Kohler A."/>
            <person name="Kuo A."/>
            <person name="Nagy L.G."/>
            <person name="Floudas D."/>
            <person name="Copeland A."/>
            <person name="Barry K.W."/>
            <person name="Cichocki N."/>
            <person name="Veneault-Fourrey C."/>
            <person name="LaButti K."/>
            <person name="Lindquist E.A."/>
            <person name="Lipzen A."/>
            <person name="Lundell T."/>
            <person name="Morin E."/>
            <person name="Murat C."/>
            <person name="Riley R."/>
            <person name="Ohm R."/>
            <person name="Sun H."/>
            <person name="Tunlid A."/>
            <person name="Henrissat B."/>
            <person name="Grigoriev I.V."/>
            <person name="Hibbett D.S."/>
            <person name="Martin F."/>
        </authorList>
    </citation>
    <scope>NUCLEOTIDE SEQUENCE [LARGE SCALE GENOMIC DNA]</scope>
    <source>
        <strain evidence="3 4">FD-317 M1</strain>
    </source>
</reference>
<keyword evidence="1" id="KW-0479">Metal-binding</keyword>